<evidence type="ECO:0000256" key="10">
    <source>
        <dbReference type="SAM" id="MobiDB-lite"/>
    </source>
</evidence>
<comment type="similarity">
    <text evidence="9">Belongs to the monovalent cation:proton antiporter 2 (CPA2) transporter (TC 2.A.37) family. CHX (TC 2.A.37.4) subfamily.</text>
</comment>
<dbReference type="PANTHER" id="PTHR32468">
    <property type="entry name" value="CATION/H + ANTIPORTER"/>
    <property type="match status" value="1"/>
</dbReference>
<dbReference type="GO" id="GO:0016020">
    <property type="term" value="C:membrane"/>
    <property type="evidence" value="ECO:0007669"/>
    <property type="project" value="UniProtKB-SubCell"/>
</dbReference>
<feature type="domain" description="Cation/H+ exchanger transmembrane" evidence="12">
    <location>
        <begin position="4"/>
        <end position="79"/>
    </location>
</feature>
<feature type="region of interest" description="Disordered" evidence="10">
    <location>
        <begin position="92"/>
        <end position="116"/>
    </location>
</feature>
<evidence type="ECO:0000256" key="7">
    <source>
        <dbReference type="ARBA" id="ARBA00023065"/>
    </source>
</evidence>
<evidence type="ECO:0000256" key="11">
    <source>
        <dbReference type="SAM" id="Phobius"/>
    </source>
</evidence>
<evidence type="ECO:0000256" key="9">
    <source>
        <dbReference type="ARBA" id="ARBA00038341"/>
    </source>
</evidence>
<proteinExistence type="inferred from homology"/>
<feature type="transmembrane region" description="Helical" evidence="11">
    <location>
        <begin position="65"/>
        <end position="89"/>
    </location>
</feature>
<dbReference type="EMBL" id="JACGWK010001566">
    <property type="protein sequence ID" value="KAL0285887.1"/>
    <property type="molecule type" value="Genomic_DNA"/>
</dbReference>
<dbReference type="PANTHER" id="PTHR32468:SF81">
    <property type="entry name" value="CATION_H(+) ANTIPORTER 19"/>
    <property type="match status" value="1"/>
</dbReference>
<keyword evidence="8 11" id="KW-0472">Membrane</keyword>
<keyword evidence="6 11" id="KW-1133">Transmembrane helix</keyword>
<dbReference type="GO" id="GO:1902600">
    <property type="term" value="P:proton transmembrane transport"/>
    <property type="evidence" value="ECO:0007669"/>
    <property type="project" value="InterPro"/>
</dbReference>
<dbReference type="GO" id="GO:0006885">
    <property type="term" value="P:regulation of pH"/>
    <property type="evidence" value="ECO:0007669"/>
    <property type="project" value="TreeGrafter"/>
</dbReference>
<name>A0AAW2IV25_9LAMI</name>
<reference evidence="13" key="1">
    <citation type="submission" date="2020-06" db="EMBL/GenBank/DDBJ databases">
        <authorList>
            <person name="Li T."/>
            <person name="Hu X."/>
            <person name="Zhang T."/>
            <person name="Song X."/>
            <person name="Zhang H."/>
            <person name="Dai N."/>
            <person name="Sheng W."/>
            <person name="Hou X."/>
            <person name="Wei L."/>
        </authorList>
    </citation>
    <scope>NUCLEOTIDE SEQUENCE</scope>
    <source>
        <strain evidence="13">G01</strain>
        <tissue evidence="13">Leaf</tissue>
    </source>
</reference>
<evidence type="ECO:0000256" key="8">
    <source>
        <dbReference type="ARBA" id="ARBA00023136"/>
    </source>
</evidence>
<dbReference type="AlphaFoldDB" id="A0AAW2IV25"/>
<evidence type="ECO:0000256" key="3">
    <source>
        <dbReference type="ARBA" id="ARBA00022538"/>
    </source>
</evidence>
<dbReference type="InterPro" id="IPR050794">
    <property type="entry name" value="CPA2_transporter"/>
</dbReference>
<dbReference type="Gene3D" id="1.20.1530.20">
    <property type="match status" value="1"/>
</dbReference>
<gene>
    <name evidence="13" type="ORF">Sangu_2759700</name>
</gene>
<dbReference type="InterPro" id="IPR006153">
    <property type="entry name" value="Cation/H_exchanger_TM"/>
</dbReference>
<evidence type="ECO:0000256" key="4">
    <source>
        <dbReference type="ARBA" id="ARBA00022692"/>
    </source>
</evidence>
<dbReference type="Pfam" id="PF00999">
    <property type="entry name" value="Na_H_Exchanger"/>
    <property type="match status" value="1"/>
</dbReference>
<dbReference type="GO" id="GO:0012505">
    <property type="term" value="C:endomembrane system"/>
    <property type="evidence" value="ECO:0007669"/>
    <property type="project" value="TreeGrafter"/>
</dbReference>
<evidence type="ECO:0000256" key="1">
    <source>
        <dbReference type="ARBA" id="ARBA00004141"/>
    </source>
</evidence>
<evidence type="ECO:0000256" key="5">
    <source>
        <dbReference type="ARBA" id="ARBA00022958"/>
    </source>
</evidence>
<keyword evidence="2" id="KW-0813">Transport</keyword>
<comment type="subcellular location">
    <subcellularLocation>
        <location evidence="1">Membrane</location>
        <topology evidence="1">Multi-pass membrane protein</topology>
    </subcellularLocation>
</comment>
<keyword evidence="5" id="KW-0630">Potassium</keyword>
<reference evidence="13" key="2">
    <citation type="journal article" date="2024" name="Plant">
        <title>Genomic evolution and insights into agronomic trait innovations of Sesamum species.</title>
        <authorList>
            <person name="Miao H."/>
            <person name="Wang L."/>
            <person name="Qu L."/>
            <person name="Liu H."/>
            <person name="Sun Y."/>
            <person name="Le M."/>
            <person name="Wang Q."/>
            <person name="Wei S."/>
            <person name="Zheng Y."/>
            <person name="Lin W."/>
            <person name="Duan Y."/>
            <person name="Cao H."/>
            <person name="Xiong S."/>
            <person name="Wang X."/>
            <person name="Wei L."/>
            <person name="Li C."/>
            <person name="Ma Q."/>
            <person name="Ju M."/>
            <person name="Zhao R."/>
            <person name="Li G."/>
            <person name="Mu C."/>
            <person name="Tian Q."/>
            <person name="Mei H."/>
            <person name="Zhang T."/>
            <person name="Gao T."/>
            <person name="Zhang H."/>
        </authorList>
    </citation>
    <scope>NUCLEOTIDE SEQUENCE</scope>
    <source>
        <strain evidence="13">G01</strain>
    </source>
</reference>
<keyword evidence="7" id="KW-0406">Ion transport</keyword>
<evidence type="ECO:0000256" key="2">
    <source>
        <dbReference type="ARBA" id="ARBA00022448"/>
    </source>
</evidence>
<accession>A0AAW2IV25</accession>
<comment type="caution">
    <text evidence="13">The sequence shown here is derived from an EMBL/GenBank/DDBJ whole genome shotgun (WGS) entry which is preliminary data.</text>
</comment>
<evidence type="ECO:0000313" key="13">
    <source>
        <dbReference type="EMBL" id="KAL0285887.1"/>
    </source>
</evidence>
<dbReference type="InterPro" id="IPR038770">
    <property type="entry name" value="Na+/solute_symporter_sf"/>
</dbReference>
<evidence type="ECO:0000256" key="6">
    <source>
        <dbReference type="ARBA" id="ARBA00022989"/>
    </source>
</evidence>
<dbReference type="GO" id="GO:0006813">
    <property type="term" value="P:potassium ion transport"/>
    <property type="evidence" value="ECO:0007669"/>
    <property type="project" value="UniProtKB-KW"/>
</dbReference>
<evidence type="ECO:0000259" key="12">
    <source>
        <dbReference type="Pfam" id="PF00999"/>
    </source>
</evidence>
<dbReference type="GO" id="GO:0015297">
    <property type="term" value="F:antiporter activity"/>
    <property type="evidence" value="ECO:0007669"/>
    <property type="project" value="InterPro"/>
</dbReference>
<sequence>MGSLALVIFTACFGKIVGTVVVARLCKVPFREALTLGFLMNTKGLVELIVLNIGRDRGVLNDQAFAIMVLPMALVTTFIDLHTIVMAIYKPGSNGVDQSTGTELFRGRKQAATPDS</sequence>
<protein>
    <submittedName>
        <fullName evidence="13">Cation/H(+) antiporter 19</fullName>
    </submittedName>
</protein>
<keyword evidence="4 11" id="KW-0812">Transmembrane</keyword>
<organism evidence="13">
    <name type="scientific">Sesamum angustifolium</name>
    <dbReference type="NCBI Taxonomy" id="2727405"/>
    <lineage>
        <taxon>Eukaryota</taxon>
        <taxon>Viridiplantae</taxon>
        <taxon>Streptophyta</taxon>
        <taxon>Embryophyta</taxon>
        <taxon>Tracheophyta</taxon>
        <taxon>Spermatophyta</taxon>
        <taxon>Magnoliopsida</taxon>
        <taxon>eudicotyledons</taxon>
        <taxon>Gunneridae</taxon>
        <taxon>Pentapetalae</taxon>
        <taxon>asterids</taxon>
        <taxon>lamiids</taxon>
        <taxon>Lamiales</taxon>
        <taxon>Pedaliaceae</taxon>
        <taxon>Sesamum</taxon>
    </lineage>
</organism>
<keyword evidence="3" id="KW-0633">Potassium transport</keyword>